<keyword evidence="12" id="KW-0630">Potassium</keyword>
<dbReference type="InterPro" id="IPR017953">
    <property type="entry name" value="Carbohydrate_kinase_pred_CS"/>
</dbReference>
<evidence type="ECO:0000256" key="8">
    <source>
        <dbReference type="ARBA" id="ARBA00022723"/>
    </source>
</evidence>
<evidence type="ECO:0000256" key="16">
    <source>
        <dbReference type="ARBA" id="ARBA00023268"/>
    </source>
</evidence>
<comment type="catalytic activity">
    <reaction evidence="2">
        <text>(6R)-NADPHX = (6S)-NADPHX</text>
        <dbReference type="Rhea" id="RHEA:32227"/>
        <dbReference type="ChEBI" id="CHEBI:64076"/>
        <dbReference type="ChEBI" id="CHEBI:64077"/>
        <dbReference type="EC" id="5.1.99.6"/>
    </reaction>
</comment>
<dbReference type="GO" id="GO:0052856">
    <property type="term" value="F:NAD(P)HX epimerase activity"/>
    <property type="evidence" value="ECO:0007669"/>
    <property type="project" value="UniProtKB-EC"/>
</dbReference>
<comment type="catalytic activity">
    <reaction evidence="1">
        <text>(6R)-NADHX = (6S)-NADHX</text>
        <dbReference type="Rhea" id="RHEA:32215"/>
        <dbReference type="ChEBI" id="CHEBI:64074"/>
        <dbReference type="ChEBI" id="CHEBI:64075"/>
        <dbReference type="EC" id="5.1.99.6"/>
    </reaction>
</comment>
<dbReference type="Gene3D" id="3.40.1190.20">
    <property type="match status" value="1"/>
</dbReference>
<name>A0A6J6NBE2_9ZZZZ</name>
<comment type="catalytic activity">
    <reaction evidence="20">
        <text>(6S)-NADPHX + ADP = AMP + phosphate + NADPH + H(+)</text>
        <dbReference type="Rhea" id="RHEA:32235"/>
        <dbReference type="ChEBI" id="CHEBI:15378"/>
        <dbReference type="ChEBI" id="CHEBI:43474"/>
        <dbReference type="ChEBI" id="CHEBI:57783"/>
        <dbReference type="ChEBI" id="CHEBI:64076"/>
        <dbReference type="ChEBI" id="CHEBI:456215"/>
        <dbReference type="ChEBI" id="CHEBI:456216"/>
        <dbReference type="EC" id="4.2.1.136"/>
    </reaction>
</comment>
<evidence type="ECO:0000256" key="20">
    <source>
        <dbReference type="ARBA" id="ARBA00049209"/>
    </source>
</evidence>
<reference evidence="23" key="1">
    <citation type="submission" date="2020-05" db="EMBL/GenBank/DDBJ databases">
        <authorList>
            <person name="Chiriac C."/>
            <person name="Salcher M."/>
            <person name="Ghai R."/>
            <person name="Kavagutti S V."/>
        </authorList>
    </citation>
    <scope>NUCLEOTIDE SEQUENCE</scope>
</reference>
<gene>
    <name evidence="23" type="ORF">UFOPK2342_01334</name>
</gene>
<evidence type="ECO:0000256" key="1">
    <source>
        <dbReference type="ARBA" id="ARBA00000013"/>
    </source>
</evidence>
<evidence type="ECO:0000256" key="18">
    <source>
        <dbReference type="ARBA" id="ARBA00032624"/>
    </source>
</evidence>
<comment type="cofactor">
    <cofactor evidence="3">
        <name>K(+)</name>
        <dbReference type="ChEBI" id="CHEBI:29103"/>
    </cofactor>
</comment>
<evidence type="ECO:0000256" key="6">
    <source>
        <dbReference type="ARBA" id="ARBA00012228"/>
    </source>
</evidence>
<organism evidence="23">
    <name type="scientific">freshwater metagenome</name>
    <dbReference type="NCBI Taxonomy" id="449393"/>
    <lineage>
        <taxon>unclassified sequences</taxon>
        <taxon>metagenomes</taxon>
        <taxon>ecological metagenomes</taxon>
    </lineage>
</organism>
<evidence type="ECO:0000256" key="5">
    <source>
        <dbReference type="ARBA" id="ARBA00009524"/>
    </source>
</evidence>
<dbReference type="PIRSF" id="PIRSF017184">
    <property type="entry name" value="Nnr"/>
    <property type="match status" value="1"/>
</dbReference>
<dbReference type="InterPro" id="IPR004443">
    <property type="entry name" value="YjeF_N_dom"/>
</dbReference>
<evidence type="ECO:0000259" key="21">
    <source>
        <dbReference type="PROSITE" id="PS51383"/>
    </source>
</evidence>
<dbReference type="SUPFAM" id="SSF64153">
    <property type="entry name" value="YjeF N-terminal domain-like"/>
    <property type="match status" value="1"/>
</dbReference>
<keyword evidence="14" id="KW-0413">Isomerase</keyword>
<dbReference type="EC" id="4.2.1.136" evidence="7"/>
<evidence type="ECO:0000256" key="13">
    <source>
        <dbReference type="ARBA" id="ARBA00023027"/>
    </source>
</evidence>
<evidence type="ECO:0000256" key="2">
    <source>
        <dbReference type="ARBA" id="ARBA00000909"/>
    </source>
</evidence>
<keyword evidence="8" id="KW-0479">Metal-binding</keyword>
<evidence type="ECO:0000256" key="14">
    <source>
        <dbReference type="ARBA" id="ARBA00023235"/>
    </source>
</evidence>
<keyword evidence="15" id="KW-0456">Lyase</keyword>
<keyword evidence="13" id="KW-0520">NAD</keyword>
<dbReference type="InterPro" id="IPR030677">
    <property type="entry name" value="Nnr"/>
</dbReference>
<evidence type="ECO:0000256" key="12">
    <source>
        <dbReference type="ARBA" id="ARBA00022958"/>
    </source>
</evidence>
<evidence type="ECO:0000256" key="7">
    <source>
        <dbReference type="ARBA" id="ARBA00013129"/>
    </source>
</evidence>
<dbReference type="CDD" id="cd01171">
    <property type="entry name" value="YXKO-related"/>
    <property type="match status" value="1"/>
</dbReference>
<dbReference type="GO" id="GO:0046872">
    <property type="term" value="F:metal ion binding"/>
    <property type="evidence" value="ECO:0007669"/>
    <property type="project" value="UniProtKB-KW"/>
</dbReference>
<evidence type="ECO:0000256" key="11">
    <source>
        <dbReference type="ARBA" id="ARBA00022857"/>
    </source>
</evidence>
<proteinExistence type="inferred from homology"/>
<accession>A0A6J6NBE2</accession>
<keyword evidence="9" id="KW-0547">Nucleotide-binding</keyword>
<sequence>MKRAYRAADVRRVEAEYISRGVPLMERAAHAIAHQALQMLKSEHGAYGRRVLLLVGSGDNGGDALFAGAVLLARGVQVEALALTSSFHEAGGQDFLHRGGRWITELTRSYDLVIDGFLGLGARAGLSPEVQNALSSIKGIPTLAVDLPSGMSADGEELDQSSLASDLTLAIGSWKIAHLISESGLGVAELADIGVSYENERPTLISFEDSDVHDLLPTESVSDHKYRRGVLGVIAGSETFPGAGVLSIRAALALGIGMIRTESREFFSEVPEVVTAAGKIDALIAGPGLRSLSKIQEQAVEDHLATGGIVLLDAGAIPFLEQISTEHRQNILITPHHGEFATHFPDFSAKLQSNPLDCARSFVGAYGCHLLLKGPRTLIVSPDEIPVVNMRGSAALATAGSGDVLAGIIGNLMARTGSIRNSAITGAYIHGKAGESLTAGASELIEILPFALR</sequence>
<dbReference type="PROSITE" id="PS01050">
    <property type="entry name" value="YJEF_C_2"/>
    <property type="match status" value="1"/>
</dbReference>
<feature type="domain" description="YjeF N-terminal" evidence="22">
    <location>
        <begin position="5"/>
        <end position="201"/>
    </location>
</feature>
<evidence type="ECO:0000256" key="17">
    <source>
        <dbReference type="ARBA" id="ARBA00025153"/>
    </source>
</evidence>
<dbReference type="PANTHER" id="PTHR12592">
    <property type="entry name" value="ATP-DEPENDENT (S)-NAD(P)H-HYDRATE DEHYDRATASE FAMILY MEMBER"/>
    <property type="match status" value="1"/>
</dbReference>
<evidence type="ECO:0000313" key="23">
    <source>
        <dbReference type="EMBL" id="CAB4683532.1"/>
    </source>
</evidence>
<dbReference type="EMBL" id="CAEZXB010000031">
    <property type="protein sequence ID" value="CAB4683532.1"/>
    <property type="molecule type" value="Genomic_DNA"/>
</dbReference>
<dbReference type="InterPro" id="IPR029056">
    <property type="entry name" value="Ribokinase-like"/>
</dbReference>
<dbReference type="InterPro" id="IPR000631">
    <property type="entry name" value="CARKD"/>
</dbReference>
<dbReference type="EC" id="5.1.99.6" evidence="6"/>
<dbReference type="PROSITE" id="PS51383">
    <property type="entry name" value="YJEF_C_3"/>
    <property type="match status" value="1"/>
</dbReference>
<dbReference type="Gene3D" id="3.40.50.10260">
    <property type="entry name" value="YjeF N-terminal domain"/>
    <property type="match status" value="1"/>
</dbReference>
<protein>
    <recommendedName>
        <fullName evidence="18">Nicotinamide nucleotide repair protein</fullName>
        <ecNumber evidence="7">4.2.1.136</ecNumber>
        <ecNumber evidence="6">5.1.99.6</ecNumber>
    </recommendedName>
</protein>
<keyword evidence="16" id="KW-0511">Multifunctional enzyme</keyword>
<dbReference type="GO" id="GO:0005524">
    <property type="term" value="F:ATP binding"/>
    <property type="evidence" value="ECO:0007669"/>
    <property type="project" value="UniProtKB-KW"/>
</dbReference>
<evidence type="ECO:0000256" key="9">
    <source>
        <dbReference type="ARBA" id="ARBA00022741"/>
    </source>
</evidence>
<dbReference type="NCBIfam" id="TIGR00196">
    <property type="entry name" value="yjeF_cterm"/>
    <property type="match status" value="1"/>
</dbReference>
<dbReference type="GO" id="GO:0052855">
    <property type="term" value="F:ADP-dependent NAD(P)H-hydrate dehydratase activity"/>
    <property type="evidence" value="ECO:0007669"/>
    <property type="project" value="UniProtKB-EC"/>
</dbReference>
<evidence type="ECO:0000256" key="10">
    <source>
        <dbReference type="ARBA" id="ARBA00022840"/>
    </source>
</evidence>
<evidence type="ECO:0000256" key="4">
    <source>
        <dbReference type="ARBA" id="ARBA00006001"/>
    </source>
</evidence>
<evidence type="ECO:0000256" key="15">
    <source>
        <dbReference type="ARBA" id="ARBA00023239"/>
    </source>
</evidence>
<dbReference type="AlphaFoldDB" id="A0A6J6NBE2"/>
<evidence type="ECO:0000259" key="22">
    <source>
        <dbReference type="PROSITE" id="PS51385"/>
    </source>
</evidence>
<dbReference type="InterPro" id="IPR036652">
    <property type="entry name" value="YjeF_N_dom_sf"/>
</dbReference>
<dbReference type="Pfam" id="PF01256">
    <property type="entry name" value="Carb_kinase"/>
    <property type="match status" value="1"/>
</dbReference>
<comment type="function">
    <text evidence="17">Bifunctional enzyme that catalyzes the epimerization of the S- and R-forms of NAD(P)HX and the dehydration of the S-form of NAD(P)HX at the expense of ADP, which is converted to AMP. This allows the repair of both epimers of NAD(P)HX, a damaged form of NAD(P)H that is a result of enzymatic or heat-dependent hydration.</text>
</comment>
<evidence type="ECO:0000256" key="19">
    <source>
        <dbReference type="ARBA" id="ARBA00048238"/>
    </source>
</evidence>
<comment type="similarity">
    <text evidence="4">In the N-terminal section; belongs to the NnrE/AIBP family.</text>
</comment>
<evidence type="ECO:0000256" key="3">
    <source>
        <dbReference type="ARBA" id="ARBA00001958"/>
    </source>
</evidence>
<dbReference type="PROSITE" id="PS51385">
    <property type="entry name" value="YJEF_N"/>
    <property type="match status" value="1"/>
</dbReference>
<dbReference type="SUPFAM" id="SSF53613">
    <property type="entry name" value="Ribokinase-like"/>
    <property type="match status" value="1"/>
</dbReference>
<feature type="domain" description="YjeF C-terminal" evidence="21">
    <location>
        <begin position="208"/>
        <end position="453"/>
    </location>
</feature>
<comment type="catalytic activity">
    <reaction evidence="19">
        <text>(6S)-NADHX + ADP = AMP + phosphate + NADH + H(+)</text>
        <dbReference type="Rhea" id="RHEA:32223"/>
        <dbReference type="ChEBI" id="CHEBI:15378"/>
        <dbReference type="ChEBI" id="CHEBI:43474"/>
        <dbReference type="ChEBI" id="CHEBI:57945"/>
        <dbReference type="ChEBI" id="CHEBI:64074"/>
        <dbReference type="ChEBI" id="CHEBI:456215"/>
        <dbReference type="ChEBI" id="CHEBI:456216"/>
        <dbReference type="EC" id="4.2.1.136"/>
    </reaction>
</comment>
<keyword evidence="10" id="KW-0067">ATP-binding</keyword>
<dbReference type="GO" id="GO:0110051">
    <property type="term" value="P:metabolite repair"/>
    <property type="evidence" value="ECO:0007669"/>
    <property type="project" value="TreeGrafter"/>
</dbReference>
<comment type="similarity">
    <text evidence="5">In the C-terminal section; belongs to the NnrD/CARKD family.</text>
</comment>
<keyword evidence="11" id="KW-0521">NADP</keyword>
<dbReference type="Pfam" id="PF03853">
    <property type="entry name" value="YjeF_N"/>
    <property type="match status" value="1"/>
</dbReference>
<dbReference type="PANTHER" id="PTHR12592:SF0">
    <property type="entry name" value="ATP-DEPENDENT (S)-NAD(P)H-HYDRATE DEHYDRATASE"/>
    <property type="match status" value="1"/>
</dbReference>